<evidence type="ECO:0000256" key="1">
    <source>
        <dbReference type="ARBA" id="ARBA00004651"/>
    </source>
</evidence>
<dbReference type="KEGG" id="haei:MUN82_04300"/>
<dbReference type="EMBL" id="CP095053">
    <property type="protein sequence ID" value="UOR06321.1"/>
    <property type="molecule type" value="Genomic_DNA"/>
</dbReference>
<dbReference type="PANTHER" id="PTHR34582:SF6">
    <property type="entry name" value="UPF0702 TRANSMEMBRANE PROTEIN YCAP"/>
    <property type="match status" value="1"/>
</dbReference>
<feature type="transmembrane region" description="Helical" evidence="7">
    <location>
        <begin position="76"/>
        <end position="99"/>
    </location>
</feature>
<evidence type="ECO:0000313" key="9">
    <source>
        <dbReference type="EMBL" id="UOR06321.1"/>
    </source>
</evidence>
<evidence type="ECO:0000313" key="10">
    <source>
        <dbReference type="Proteomes" id="UP000829925"/>
    </source>
</evidence>
<dbReference type="Pfam" id="PF04239">
    <property type="entry name" value="DUF421"/>
    <property type="match status" value="1"/>
</dbReference>
<dbReference type="Proteomes" id="UP000829925">
    <property type="component" value="Chromosome"/>
</dbReference>
<keyword evidence="5 7" id="KW-1133">Transmembrane helix</keyword>
<keyword evidence="3" id="KW-1003">Cell membrane</keyword>
<feature type="transmembrane region" description="Helical" evidence="7">
    <location>
        <begin position="46"/>
        <end position="64"/>
    </location>
</feature>
<keyword evidence="4 7" id="KW-0812">Transmembrane</keyword>
<dbReference type="GO" id="GO:0005886">
    <property type="term" value="C:plasma membrane"/>
    <property type="evidence" value="ECO:0007669"/>
    <property type="project" value="UniProtKB-SubCell"/>
</dbReference>
<feature type="transmembrane region" description="Helical" evidence="7">
    <location>
        <begin position="20"/>
        <end position="39"/>
    </location>
</feature>
<gene>
    <name evidence="9" type="ORF">MUN82_04300</name>
</gene>
<evidence type="ECO:0000259" key="8">
    <source>
        <dbReference type="Pfam" id="PF04239"/>
    </source>
</evidence>
<dbReference type="InterPro" id="IPR023090">
    <property type="entry name" value="UPF0702_alpha/beta_dom_sf"/>
</dbReference>
<evidence type="ECO:0000256" key="6">
    <source>
        <dbReference type="ARBA" id="ARBA00023136"/>
    </source>
</evidence>
<name>A0A8T9SY63_9BACT</name>
<proteinExistence type="inferred from homology"/>
<dbReference type="InterPro" id="IPR007353">
    <property type="entry name" value="DUF421"/>
</dbReference>
<feature type="domain" description="YetF C-terminal" evidence="8">
    <location>
        <begin position="96"/>
        <end position="168"/>
    </location>
</feature>
<comment type="subcellular location">
    <subcellularLocation>
        <location evidence="1">Cell membrane</location>
        <topology evidence="1">Multi-pass membrane protein</topology>
    </subcellularLocation>
</comment>
<accession>A0A8T9SY63</accession>
<evidence type="ECO:0000256" key="4">
    <source>
        <dbReference type="ARBA" id="ARBA00022692"/>
    </source>
</evidence>
<dbReference type="RefSeq" id="WP_245095269.1">
    <property type="nucleotide sequence ID" value="NZ_CP095053.1"/>
</dbReference>
<dbReference type="Gene3D" id="3.30.240.20">
    <property type="entry name" value="bsu07140 like domains"/>
    <property type="match status" value="1"/>
</dbReference>
<reference evidence="9 10" key="1">
    <citation type="submission" date="2022-04" db="EMBL/GenBank/DDBJ databases">
        <title>Hymenobacter sp. isolated from the air.</title>
        <authorList>
            <person name="Won M."/>
            <person name="Lee C.-M."/>
            <person name="Woen H.-Y."/>
            <person name="Kwon S.-W."/>
        </authorList>
    </citation>
    <scope>NUCLEOTIDE SEQUENCE [LARGE SCALE GENOMIC DNA]</scope>
    <source>
        <strain evidence="10">5413 J-13</strain>
    </source>
</reference>
<evidence type="ECO:0000256" key="2">
    <source>
        <dbReference type="ARBA" id="ARBA00006448"/>
    </source>
</evidence>
<organism evidence="9 10">
    <name type="scientific">Hymenobacter aerilatus</name>
    <dbReference type="NCBI Taxonomy" id="2932251"/>
    <lineage>
        <taxon>Bacteria</taxon>
        <taxon>Pseudomonadati</taxon>
        <taxon>Bacteroidota</taxon>
        <taxon>Cytophagia</taxon>
        <taxon>Cytophagales</taxon>
        <taxon>Hymenobacteraceae</taxon>
        <taxon>Hymenobacter</taxon>
    </lineage>
</organism>
<sequence length="175" mass="19967">MFDQVDWHAVFVPNTPLLEIVVRGTLIYLGLFLLLRVVLKRESGTLGITDMLFVVMIADAAQNGMAGEYRSVTEGILLVGVIICWSYFLNWLGFHYPLFQRLIKPAKLLLIRNGQLQKDNMRKELITRSELMSELRTNGLTDISGIKEAYMEPTGRISIIRFEEKQNPPSEEPPL</sequence>
<keyword evidence="6 7" id="KW-0472">Membrane</keyword>
<dbReference type="PANTHER" id="PTHR34582">
    <property type="entry name" value="UPF0702 TRANSMEMBRANE PROTEIN YCAP"/>
    <property type="match status" value="1"/>
</dbReference>
<dbReference type="AlphaFoldDB" id="A0A8T9SY63"/>
<comment type="similarity">
    <text evidence="2">Belongs to the UPF0702 family.</text>
</comment>
<evidence type="ECO:0000256" key="3">
    <source>
        <dbReference type="ARBA" id="ARBA00022475"/>
    </source>
</evidence>
<evidence type="ECO:0000256" key="7">
    <source>
        <dbReference type="SAM" id="Phobius"/>
    </source>
</evidence>
<keyword evidence="10" id="KW-1185">Reference proteome</keyword>
<evidence type="ECO:0000256" key="5">
    <source>
        <dbReference type="ARBA" id="ARBA00022989"/>
    </source>
</evidence>
<protein>
    <submittedName>
        <fullName evidence="9">DUF421 domain-containing protein</fullName>
    </submittedName>
</protein>